<dbReference type="RefSeq" id="WP_125741232.1">
    <property type="nucleotide sequence ID" value="NZ_RCOR01000018.1"/>
</dbReference>
<comment type="caution">
    <text evidence="2">The sequence shown here is derived from an EMBL/GenBank/DDBJ whole genome shotgun (WGS) entry which is preliminary data.</text>
</comment>
<proteinExistence type="inferred from homology"/>
<dbReference type="SUPFAM" id="SSF54913">
    <property type="entry name" value="GlnB-like"/>
    <property type="match status" value="1"/>
</dbReference>
<gene>
    <name evidence="2" type="ORF">D9Q81_03220</name>
</gene>
<dbReference type="Gene3D" id="3.30.70.120">
    <property type="match status" value="1"/>
</dbReference>
<evidence type="ECO:0000256" key="1">
    <source>
        <dbReference type="ARBA" id="ARBA00010169"/>
    </source>
</evidence>
<dbReference type="AlphaFoldDB" id="A0A3R9PEC1"/>
<protein>
    <submittedName>
        <fullName evidence="2">Divalent-cation tolerance protein CutA</fullName>
    </submittedName>
</protein>
<evidence type="ECO:0000313" key="2">
    <source>
        <dbReference type="EMBL" id="RSN69626.1"/>
    </source>
</evidence>
<name>A0A3R9PEC1_9CREN</name>
<dbReference type="EMBL" id="RCOR01000018">
    <property type="protein sequence ID" value="RSN69626.1"/>
    <property type="molecule type" value="Genomic_DNA"/>
</dbReference>
<dbReference type="PANTHER" id="PTHR23419">
    <property type="entry name" value="DIVALENT CATION TOLERANCE CUTA-RELATED"/>
    <property type="match status" value="1"/>
</dbReference>
<dbReference type="InterPro" id="IPR004323">
    <property type="entry name" value="Ion_tolerance_CutA"/>
</dbReference>
<dbReference type="GO" id="GO:0005507">
    <property type="term" value="F:copper ion binding"/>
    <property type="evidence" value="ECO:0007669"/>
    <property type="project" value="TreeGrafter"/>
</dbReference>
<dbReference type="InterPro" id="IPR015867">
    <property type="entry name" value="N-reg_PII/ATP_PRibTrfase_C"/>
</dbReference>
<dbReference type="Pfam" id="PF03091">
    <property type="entry name" value="CutA1"/>
    <property type="match status" value="1"/>
</dbReference>
<dbReference type="InterPro" id="IPR011322">
    <property type="entry name" value="N-reg_PII-like_a/b"/>
</dbReference>
<comment type="similarity">
    <text evidence="1">Belongs to the CutA family.</text>
</comment>
<dbReference type="Proteomes" id="UP000278149">
    <property type="component" value="Unassembled WGS sequence"/>
</dbReference>
<sequence length="110" mass="12891">MLRVVMTTVESLKQAEELSDKILKRKLASCVSIFPITSKYWWKGEIERAEEILLLIKTHQELVQELLNFLKVEHPYEVPEILVIPVEIANEDYLRWVEDVTVREAASPDR</sequence>
<evidence type="ECO:0000313" key="3">
    <source>
        <dbReference type="Proteomes" id="UP000278149"/>
    </source>
</evidence>
<dbReference type="PANTHER" id="PTHR23419:SF8">
    <property type="entry name" value="FI09726P"/>
    <property type="match status" value="1"/>
</dbReference>
<organism evidence="2 3">
    <name type="scientific">Candidatus Korarchaeum cryptofilum</name>
    <dbReference type="NCBI Taxonomy" id="498846"/>
    <lineage>
        <taxon>Archaea</taxon>
        <taxon>Thermoproteota</taxon>
        <taxon>Candidatus Korarchaeia</taxon>
        <taxon>Candidatus Korarchaeales</taxon>
        <taxon>Candidatus Korarchaeaceae</taxon>
        <taxon>Candidatus Korarchaeum</taxon>
    </lineage>
</organism>
<accession>A0A3R9PEC1</accession>
<dbReference type="GO" id="GO:0010038">
    <property type="term" value="P:response to metal ion"/>
    <property type="evidence" value="ECO:0007669"/>
    <property type="project" value="InterPro"/>
</dbReference>
<reference evidence="2 3" key="1">
    <citation type="submission" date="2018-10" db="EMBL/GenBank/DDBJ databases">
        <title>Co-occurring genomic capacity for anaerobic methane metabolism and dissimilatory sulfite reduction discovered in the Korarchaeota.</title>
        <authorList>
            <person name="Mckay L.J."/>
            <person name="Dlakic M."/>
            <person name="Fields M.W."/>
            <person name="Delmont T.O."/>
            <person name="Eren A.M."/>
            <person name="Jay Z.J."/>
            <person name="Klingelsmith K.B."/>
            <person name="Rusch D.B."/>
            <person name="Inskeep W.P."/>
        </authorList>
    </citation>
    <scope>NUCLEOTIDE SEQUENCE [LARGE SCALE GENOMIC DNA]</scope>
    <source>
        <strain evidence="2 3">WS</strain>
    </source>
</reference>